<dbReference type="EMBL" id="AAGK01000004">
    <property type="protein sequence ID" value="EAN31951.1"/>
    <property type="molecule type" value="Genomic_DNA"/>
</dbReference>
<evidence type="ECO:0000256" key="2">
    <source>
        <dbReference type="SAM" id="SignalP"/>
    </source>
</evidence>
<dbReference type="AlphaFoldDB" id="Q4N1X8"/>
<accession>Q4N1X8</accession>
<feature type="compositionally biased region" description="Polar residues" evidence="1">
    <location>
        <begin position="48"/>
        <end position="72"/>
    </location>
</feature>
<dbReference type="STRING" id="5875.Q4N1X8"/>
<sequence length="215" mass="24240">MKILLILLNLVLIQGYKRNFHINLTLEDDNGAIQINDIKLSDDKNQHENPQPNKINNAQGGYNDNNQRQSNEVHPRYNTRNQNQYQQRTPVSPQPTPPATNNRSPQMYNNRNARPCIMNNINCALSGANGEKLEHCLSCANAIYSGSNCNKYEPLSLLSLFSKTTYGKNSAGNSLLELEAEATDLNLEGLRPLNIKPKVSVHDLLYSYDKVRAFL</sequence>
<evidence type="ECO:0000256" key="1">
    <source>
        <dbReference type="SAM" id="MobiDB-lite"/>
    </source>
</evidence>
<feature type="compositionally biased region" description="Polar residues" evidence="1">
    <location>
        <begin position="99"/>
        <end position="108"/>
    </location>
</feature>
<feature type="compositionally biased region" description="Low complexity" evidence="1">
    <location>
        <begin position="76"/>
        <end position="89"/>
    </location>
</feature>
<feature type="chain" id="PRO_5011977348" evidence="2">
    <location>
        <begin position="16"/>
        <end position="215"/>
    </location>
</feature>
<protein>
    <submittedName>
        <fullName evidence="3">Uncharacterized protein</fullName>
    </submittedName>
</protein>
<evidence type="ECO:0000313" key="4">
    <source>
        <dbReference type="Proteomes" id="UP000001949"/>
    </source>
</evidence>
<keyword evidence="4" id="KW-1185">Reference proteome</keyword>
<dbReference type="VEuPathDB" id="PiroplasmaDB:TpMuguga_04g00599"/>
<dbReference type="InParanoid" id="Q4N1X8"/>
<organism evidence="3 4">
    <name type="scientific">Theileria parva</name>
    <name type="common">East coast fever infection agent</name>
    <dbReference type="NCBI Taxonomy" id="5875"/>
    <lineage>
        <taxon>Eukaryota</taxon>
        <taxon>Sar</taxon>
        <taxon>Alveolata</taxon>
        <taxon>Apicomplexa</taxon>
        <taxon>Aconoidasida</taxon>
        <taxon>Piroplasmida</taxon>
        <taxon>Theileriidae</taxon>
        <taxon>Theileria</taxon>
    </lineage>
</organism>
<gene>
    <name evidence="3" type="ordered locus">TP04_0599</name>
</gene>
<evidence type="ECO:0000313" key="3">
    <source>
        <dbReference type="EMBL" id="EAN31951.1"/>
    </source>
</evidence>
<keyword evidence="2" id="KW-0732">Signal</keyword>
<feature type="region of interest" description="Disordered" evidence="1">
    <location>
        <begin position="42"/>
        <end position="108"/>
    </location>
</feature>
<dbReference type="Proteomes" id="UP000001949">
    <property type="component" value="Unassembled WGS sequence"/>
</dbReference>
<feature type="signal peptide" evidence="2">
    <location>
        <begin position="1"/>
        <end position="15"/>
    </location>
</feature>
<dbReference type="eggNOG" id="KOG1543">
    <property type="taxonomic scope" value="Eukaryota"/>
</dbReference>
<dbReference type="RefSeq" id="XP_764234.1">
    <property type="nucleotide sequence ID" value="XM_759141.1"/>
</dbReference>
<reference evidence="3 4" key="1">
    <citation type="journal article" date="2005" name="Science">
        <title>Genome sequence of Theileria parva, a bovine pathogen that transforms lymphocytes.</title>
        <authorList>
            <person name="Gardner M.J."/>
            <person name="Bishop R."/>
            <person name="Shah T."/>
            <person name="de Villiers E.P."/>
            <person name="Carlton J.M."/>
            <person name="Hall N."/>
            <person name="Ren Q."/>
            <person name="Paulsen I.T."/>
            <person name="Pain A."/>
            <person name="Berriman M."/>
            <person name="Wilson R.J.M."/>
            <person name="Sato S."/>
            <person name="Ralph S.A."/>
            <person name="Mann D.J."/>
            <person name="Xiong Z."/>
            <person name="Shallom S.J."/>
            <person name="Weidman J."/>
            <person name="Jiang L."/>
            <person name="Lynn J."/>
            <person name="Weaver B."/>
            <person name="Shoaibi A."/>
            <person name="Domingo A.R."/>
            <person name="Wasawo D."/>
            <person name="Crabtree J."/>
            <person name="Wortman J.R."/>
            <person name="Haas B."/>
            <person name="Angiuoli S.V."/>
            <person name="Creasy T.H."/>
            <person name="Lu C."/>
            <person name="Suh B."/>
            <person name="Silva J.C."/>
            <person name="Utterback T.R."/>
            <person name="Feldblyum T.V."/>
            <person name="Pertea M."/>
            <person name="Allen J."/>
            <person name="Nierman W.C."/>
            <person name="Taracha E.L.N."/>
            <person name="Salzberg S.L."/>
            <person name="White O.R."/>
            <person name="Fitzhugh H.A."/>
            <person name="Morzaria S."/>
            <person name="Venter J.C."/>
            <person name="Fraser C.M."/>
            <person name="Nene V."/>
        </authorList>
    </citation>
    <scope>NUCLEOTIDE SEQUENCE [LARGE SCALE GENOMIC DNA]</scope>
    <source>
        <strain evidence="3 4">Muguga</strain>
    </source>
</reference>
<dbReference type="GeneID" id="3500781"/>
<proteinExistence type="predicted"/>
<comment type="caution">
    <text evidence="3">The sequence shown here is derived from an EMBL/GenBank/DDBJ whole genome shotgun (WGS) entry which is preliminary data.</text>
</comment>
<name>Q4N1X8_THEPA</name>
<dbReference type="KEGG" id="tpv:TP04_0599"/>